<proteinExistence type="predicted"/>
<evidence type="ECO:0000313" key="2">
    <source>
        <dbReference type="Proteomes" id="UP000241769"/>
    </source>
</evidence>
<dbReference type="EMBL" id="MDYQ01000095">
    <property type="protein sequence ID" value="PRP82804.1"/>
    <property type="molecule type" value="Genomic_DNA"/>
</dbReference>
<dbReference type="AlphaFoldDB" id="A0A2P6NFS5"/>
<reference evidence="1 2" key="1">
    <citation type="journal article" date="2018" name="Genome Biol. Evol.">
        <title>Multiple Roots of Fruiting Body Formation in Amoebozoa.</title>
        <authorList>
            <person name="Hillmann F."/>
            <person name="Forbes G."/>
            <person name="Novohradska S."/>
            <person name="Ferling I."/>
            <person name="Riege K."/>
            <person name="Groth M."/>
            <person name="Westermann M."/>
            <person name="Marz M."/>
            <person name="Spaller T."/>
            <person name="Winckler T."/>
            <person name="Schaap P."/>
            <person name="Glockner G."/>
        </authorList>
    </citation>
    <scope>NUCLEOTIDE SEQUENCE [LARGE SCALE GENOMIC DNA]</scope>
    <source>
        <strain evidence="1 2">Jena</strain>
    </source>
</reference>
<organism evidence="1 2">
    <name type="scientific">Planoprotostelium fungivorum</name>
    <dbReference type="NCBI Taxonomy" id="1890364"/>
    <lineage>
        <taxon>Eukaryota</taxon>
        <taxon>Amoebozoa</taxon>
        <taxon>Evosea</taxon>
        <taxon>Variosea</taxon>
        <taxon>Cavosteliida</taxon>
        <taxon>Cavosteliaceae</taxon>
        <taxon>Planoprotostelium</taxon>
    </lineage>
</organism>
<dbReference type="InParanoid" id="A0A2P6NFS5"/>
<accession>A0A2P6NFS5</accession>
<name>A0A2P6NFS5_9EUKA</name>
<protein>
    <submittedName>
        <fullName evidence="1">Uncharacterized protein</fullName>
    </submittedName>
</protein>
<gene>
    <name evidence="1" type="ORF">PROFUN_10019</name>
</gene>
<evidence type="ECO:0000313" key="1">
    <source>
        <dbReference type="EMBL" id="PRP82804.1"/>
    </source>
</evidence>
<sequence length="269" mass="32356">MQNTATFGHRTGLMEQLNDRADKEAGTVQWTKTRYKHIVGQYYIQSHDNKDIISYTRKSIENILYTRLFEDWKRTVRWTKTRYEHIVGQYYIQAHDNKDIIGYTRKSIETILYKRLFEDWKRRQPKWSGFLHTEGDPFSYPHRNTPYANLWQKIVTGTIWTKHQKKRLISDYTDETYCNFQSYLPVLKQLNQGALSSSNRTPHNPLRRSSLQQDIFVWFQDKEGLIRLTTSCYRTVPALEEDLPIYRRNDGYPLFVPQEIRVTSYTRDY</sequence>
<dbReference type="Proteomes" id="UP000241769">
    <property type="component" value="Unassembled WGS sequence"/>
</dbReference>
<comment type="caution">
    <text evidence="1">The sequence shown here is derived from an EMBL/GenBank/DDBJ whole genome shotgun (WGS) entry which is preliminary data.</text>
</comment>
<keyword evidence="2" id="KW-1185">Reference proteome</keyword>